<dbReference type="InterPro" id="IPR018682">
    <property type="entry name" value="DUF2167_membr"/>
</dbReference>
<feature type="chain" id="PRO_5012534465" evidence="2">
    <location>
        <begin position="27"/>
        <end position="297"/>
    </location>
</feature>
<evidence type="ECO:0000256" key="2">
    <source>
        <dbReference type="SAM" id="SignalP"/>
    </source>
</evidence>
<reference evidence="3 4" key="1">
    <citation type="submission" date="2017-06" db="EMBL/GenBank/DDBJ databases">
        <authorList>
            <person name="Kim H.J."/>
            <person name="Triplett B.A."/>
        </authorList>
    </citation>
    <scope>NUCLEOTIDE SEQUENCE [LARGE SCALE GENOMIC DNA]</scope>
    <source>
        <strain evidence="3 4">U15</strain>
    </source>
</reference>
<dbReference type="EMBL" id="FZOT01000016">
    <property type="protein sequence ID" value="SNT19496.1"/>
    <property type="molecule type" value="Genomic_DNA"/>
</dbReference>
<keyword evidence="1" id="KW-0812">Transmembrane</keyword>
<evidence type="ECO:0000313" key="3">
    <source>
        <dbReference type="EMBL" id="SNT19496.1"/>
    </source>
</evidence>
<evidence type="ECO:0000256" key="1">
    <source>
        <dbReference type="SAM" id="Phobius"/>
    </source>
</evidence>
<keyword evidence="1" id="KW-1133">Transmembrane helix</keyword>
<sequence length="297" mass="32019">MKIYRHLGSAWVAIALFASASGVAQAAKIDAEAEMKAAVEASRAVAKEGPMDIDLARQATLKLPKGYTYIPQPQADQLLKAMGNGADASRLGIIFLPSGNSFVVPRFIDSGYIKDDEAKDWNADDMLKSLKAGTEKTNKERVARGIAEMEIVGWVQKPTYEKATHRLVWSIESKEKAGKDEAHGANYNTFVLGREGYVSMNLVTGTGTVAQDKPMVESLLANMKFKEGKAYADFNASTDKVAEYGIAALVTGIAAKKLGLFALIAAFAAKFVKVIAVAGLALFAGLFSLFKRKDKEQ</sequence>
<dbReference type="OrthoDB" id="196355at2"/>
<name>A0A239KMA9_9BURK</name>
<keyword evidence="1" id="KW-0472">Membrane</keyword>
<evidence type="ECO:0000313" key="4">
    <source>
        <dbReference type="Proteomes" id="UP000198284"/>
    </source>
</evidence>
<dbReference type="Pfam" id="PF09935">
    <property type="entry name" value="DUF2167"/>
    <property type="match status" value="1"/>
</dbReference>
<keyword evidence="4" id="KW-1185">Reference proteome</keyword>
<organism evidence="3 4">
    <name type="scientific">Noviherbaspirillum humi</name>
    <dbReference type="NCBI Taxonomy" id="1688639"/>
    <lineage>
        <taxon>Bacteria</taxon>
        <taxon>Pseudomonadati</taxon>
        <taxon>Pseudomonadota</taxon>
        <taxon>Betaproteobacteria</taxon>
        <taxon>Burkholderiales</taxon>
        <taxon>Oxalobacteraceae</taxon>
        <taxon>Noviherbaspirillum</taxon>
    </lineage>
</organism>
<feature type="transmembrane region" description="Helical" evidence="1">
    <location>
        <begin position="260"/>
        <end position="290"/>
    </location>
</feature>
<gene>
    <name evidence="3" type="ORF">SAMN06265795_116110</name>
</gene>
<dbReference type="Proteomes" id="UP000198284">
    <property type="component" value="Unassembled WGS sequence"/>
</dbReference>
<accession>A0A239KMA9</accession>
<dbReference type="AlphaFoldDB" id="A0A239KMA9"/>
<feature type="signal peptide" evidence="2">
    <location>
        <begin position="1"/>
        <end position="26"/>
    </location>
</feature>
<protein>
    <submittedName>
        <fullName evidence="3">Uncharacterized membrane-anchored protein</fullName>
    </submittedName>
</protein>
<keyword evidence="2" id="KW-0732">Signal</keyword>
<proteinExistence type="predicted"/>